<evidence type="ECO:0000313" key="5">
    <source>
        <dbReference type="Proteomes" id="UP000029273"/>
    </source>
</evidence>
<sequence length="248" mass="27173">MQQVENAVGFFMLFLFDSAIIAMMVYLPLRLMFRGTKLFARKAAKAVEPVARASGEAAAAPVAAFKAAAAEKTARAEQAAREKVEAEARKQAEAEALKQAEAEIKAAAKNRIVVDTTPGKRGAFAPPAGFAGDYTAHMRARWQSEGRQSIEKVVNAVRRGKEAHFSGAYAEEAAAIVSAIIHKTRVSLNPDTPRVQHPKVVHLDERRQPAAPEPEPAELPPEIDPDFFEPMPLDEAMDYEDVREHSHH</sequence>
<evidence type="ECO:0000256" key="1">
    <source>
        <dbReference type="SAM" id="Coils"/>
    </source>
</evidence>
<evidence type="ECO:0000313" key="4">
    <source>
        <dbReference type="EMBL" id="OBS08952.1"/>
    </source>
</evidence>
<protein>
    <submittedName>
        <fullName evidence="4">Uncharacterized protein</fullName>
    </submittedName>
</protein>
<gene>
    <name evidence="4" type="ORF">Thpro_022069</name>
</gene>
<dbReference type="AlphaFoldDB" id="A0A1A6C308"/>
<organism evidence="4 5">
    <name type="scientific">Acidihalobacter prosperus</name>
    <dbReference type="NCBI Taxonomy" id="160660"/>
    <lineage>
        <taxon>Bacteria</taxon>
        <taxon>Pseudomonadati</taxon>
        <taxon>Pseudomonadota</taxon>
        <taxon>Gammaproteobacteria</taxon>
        <taxon>Chromatiales</taxon>
        <taxon>Ectothiorhodospiraceae</taxon>
        <taxon>Acidihalobacter</taxon>
    </lineage>
</organism>
<dbReference type="Proteomes" id="UP000029273">
    <property type="component" value="Unassembled WGS sequence"/>
</dbReference>
<keyword evidence="5" id="KW-1185">Reference proteome</keyword>
<evidence type="ECO:0000256" key="3">
    <source>
        <dbReference type="SAM" id="Phobius"/>
    </source>
</evidence>
<keyword evidence="3" id="KW-0812">Transmembrane</keyword>
<comment type="caution">
    <text evidence="4">The sequence shown here is derived from an EMBL/GenBank/DDBJ whole genome shotgun (WGS) entry which is preliminary data.</text>
</comment>
<keyword evidence="3" id="KW-1133">Transmembrane helix</keyword>
<feature type="region of interest" description="Disordered" evidence="2">
    <location>
        <begin position="189"/>
        <end position="248"/>
    </location>
</feature>
<feature type="transmembrane region" description="Helical" evidence="3">
    <location>
        <begin position="6"/>
        <end position="29"/>
    </location>
</feature>
<feature type="coiled-coil region" evidence="1">
    <location>
        <begin position="67"/>
        <end position="110"/>
    </location>
</feature>
<keyword evidence="1" id="KW-0175">Coiled coil</keyword>
<proteinExistence type="predicted"/>
<keyword evidence="3" id="KW-0472">Membrane</keyword>
<dbReference type="RefSeq" id="WP_065089606.1">
    <property type="nucleotide sequence ID" value="NZ_JQSG02000004.1"/>
</dbReference>
<name>A0A1A6C308_9GAMM</name>
<accession>A0A1A6C308</accession>
<evidence type="ECO:0000256" key="2">
    <source>
        <dbReference type="SAM" id="MobiDB-lite"/>
    </source>
</evidence>
<dbReference type="OrthoDB" id="9826555at2"/>
<reference evidence="4 5" key="1">
    <citation type="journal article" date="2014" name="Genome Announc.">
        <title>Draft Genome Sequence of the Iron-Oxidizing, Acidophilic, and Halotolerant 'Thiobacillus prosperus' Type Strain DSM 5130.</title>
        <authorList>
            <person name="Ossandon F.J."/>
            <person name="Cardenas J.P."/>
            <person name="Corbett M."/>
            <person name="Quatrini R."/>
            <person name="Holmes D.S."/>
            <person name="Watkin E."/>
        </authorList>
    </citation>
    <scope>NUCLEOTIDE SEQUENCE [LARGE SCALE GENOMIC DNA]</scope>
    <source>
        <strain evidence="4 5">DSM 5130</strain>
    </source>
</reference>
<dbReference type="EMBL" id="JQSG02000004">
    <property type="protein sequence ID" value="OBS08952.1"/>
    <property type="molecule type" value="Genomic_DNA"/>
</dbReference>